<sequence>MRPLAIAILCHRSSSPSQRDFKKTAFHSLPQGVQVESPSILAGASEGSGGGDRRWIEPC</sequence>
<gene>
    <name evidence="2" type="ORF">NG792_22815</name>
</gene>
<keyword evidence="3" id="KW-1185">Reference proteome</keyword>
<accession>A0ABT2NCY4</accession>
<evidence type="ECO:0000313" key="3">
    <source>
        <dbReference type="Proteomes" id="UP001525961"/>
    </source>
</evidence>
<name>A0ABT2NCY4_9CYAN</name>
<dbReference type="Proteomes" id="UP001525961">
    <property type="component" value="Unassembled WGS sequence"/>
</dbReference>
<evidence type="ECO:0000313" key="2">
    <source>
        <dbReference type="EMBL" id="MCT7980561.1"/>
    </source>
</evidence>
<dbReference type="EMBL" id="JAMXFA010000039">
    <property type="protein sequence ID" value="MCT7980561.1"/>
    <property type="molecule type" value="Genomic_DNA"/>
</dbReference>
<dbReference type="RefSeq" id="WP_261236943.1">
    <property type="nucleotide sequence ID" value="NZ_JAMXFA010000039.1"/>
</dbReference>
<reference evidence="2 3" key="1">
    <citation type="journal article" date="2022" name="Front. Microbiol.">
        <title>High genomic differentiation and limited gene flow indicate recent cryptic speciation within the genus Laspinema (cyanobacteria).</title>
        <authorList>
            <person name="Stanojkovic A."/>
            <person name="Skoupy S."/>
            <person name="Skaloud P."/>
            <person name="Dvorak P."/>
        </authorList>
    </citation>
    <scope>NUCLEOTIDE SEQUENCE [LARGE SCALE GENOMIC DNA]</scope>
    <source>
        <strain evidence="2 3">D3b</strain>
    </source>
</reference>
<feature type="region of interest" description="Disordered" evidence="1">
    <location>
        <begin position="37"/>
        <end position="59"/>
    </location>
</feature>
<organism evidence="2 3">
    <name type="scientific">Laspinema olomoucense D3b</name>
    <dbReference type="NCBI Taxonomy" id="2953688"/>
    <lineage>
        <taxon>Bacteria</taxon>
        <taxon>Bacillati</taxon>
        <taxon>Cyanobacteriota</taxon>
        <taxon>Cyanophyceae</taxon>
        <taxon>Oscillatoriophycideae</taxon>
        <taxon>Oscillatoriales</taxon>
        <taxon>Laspinemataceae</taxon>
        <taxon>Laspinema</taxon>
        <taxon>Laspinema olomoucense</taxon>
    </lineage>
</organism>
<protein>
    <submittedName>
        <fullName evidence="2">Uncharacterized protein</fullName>
    </submittedName>
</protein>
<comment type="caution">
    <text evidence="2">The sequence shown here is derived from an EMBL/GenBank/DDBJ whole genome shotgun (WGS) entry which is preliminary data.</text>
</comment>
<evidence type="ECO:0000256" key="1">
    <source>
        <dbReference type="SAM" id="MobiDB-lite"/>
    </source>
</evidence>
<proteinExistence type="predicted"/>